<feature type="transmembrane region" description="Helical" evidence="1">
    <location>
        <begin position="31"/>
        <end position="54"/>
    </location>
</feature>
<accession>A0A8J8MNJ4</accession>
<keyword evidence="1" id="KW-0812">Transmembrane</keyword>
<reference evidence="2" key="1">
    <citation type="submission" date="2020-07" db="EMBL/GenBank/DDBJ databases">
        <title>Vallitalea pronyensis genome.</title>
        <authorList>
            <person name="Postec A."/>
        </authorList>
    </citation>
    <scope>NUCLEOTIDE SEQUENCE</scope>
    <source>
        <strain evidence="2">FatNI3</strain>
    </source>
</reference>
<dbReference type="RefSeq" id="WP_212695901.1">
    <property type="nucleotide sequence ID" value="NZ_CP058649.1"/>
</dbReference>
<gene>
    <name evidence="2" type="ORF">HZI73_24170</name>
</gene>
<feature type="transmembrane region" description="Helical" evidence="1">
    <location>
        <begin position="66"/>
        <end position="85"/>
    </location>
</feature>
<dbReference type="Proteomes" id="UP000683246">
    <property type="component" value="Chromosome"/>
</dbReference>
<keyword evidence="1" id="KW-1133">Transmembrane helix</keyword>
<keyword evidence="1" id="KW-0472">Membrane</keyword>
<proteinExistence type="predicted"/>
<evidence type="ECO:0000313" key="2">
    <source>
        <dbReference type="EMBL" id="QUI25202.1"/>
    </source>
</evidence>
<organism evidence="2 3">
    <name type="scientific">Vallitalea pronyensis</name>
    <dbReference type="NCBI Taxonomy" id="1348613"/>
    <lineage>
        <taxon>Bacteria</taxon>
        <taxon>Bacillati</taxon>
        <taxon>Bacillota</taxon>
        <taxon>Clostridia</taxon>
        <taxon>Lachnospirales</taxon>
        <taxon>Vallitaleaceae</taxon>
        <taxon>Vallitalea</taxon>
    </lineage>
</organism>
<dbReference type="KEGG" id="vpy:HZI73_24170"/>
<evidence type="ECO:0000313" key="3">
    <source>
        <dbReference type="Proteomes" id="UP000683246"/>
    </source>
</evidence>
<keyword evidence="3" id="KW-1185">Reference proteome</keyword>
<feature type="transmembrane region" description="Helical" evidence="1">
    <location>
        <begin position="7"/>
        <end position="25"/>
    </location>
</feature>
<dbReference type="AlphaFoldDB" id="A0A8J8MNJ4"/>
<evidence type="ECO:0000256" key="1">
    <source>
        <dbReference type="SAM" id="Phobius"/>
    </source>
</evidence>
<sequence length="102" mass="11752">MSKKRLTYFLIAYVLGYIMSLLNSGVPNLYYLIPIKLFSVVMMLVFGHLFYFILEEKSQIFAATFRCIKYVVISVVLILAVTLFSDYMLASHHIDITPFIGI</sequence>
<dbReference type="EMBL" id="CP058649">
    <property type="protein sequence ID" value="QUI25202.1"/>
    <property type="molecule type" value="Genomic_DNA"/>
</dbReference>
<protein>
    <submittedName>
        <fullName evidence="2">Uncharacterized protein</fullName>
    </submittedName>
</protein>
<name>A0A8J8MNJ4_9FIRM</name>